<evidence type="ECO:0000256" key="6">
    <source>
        <dbReference type="ARBA" id="ARBA00022801"/>
    </source>
</evidence>
<dbReference type="CDD" id="cd07340">
    <property type="entry name" value="M48B_Htpx_like"/>
    <property type="match status" value="1"/>
</dbReference>
<evidence type="ECO:0000256" key="10">
    <source>
        <dbReference type="ARBA" id="ARBA00023136"/>
    </source>
</evidence>
<keyword evidence="8 11" id="KW-1133">Transmembrane helix</keyword>
<keyword evidence="9" id="KW-0482">Metalloprotease</keyword>
<feature type="transmembrane region" description="Helical" evidence="11">
    <location>
        <begin position="225"/>
        <end position="244"/>
    </location>
</feature>
<comment type="caution">
    <text evidence="13">The sequence shown here is derived from an EMBL/GenBank/DDBJ whole genome shotgun (WGS) entry which is preliminary data.</text>
</comment>
<gene>
    <name evidence="13" type="ORF">OOT00_04030</name>
</gene>
<dbReference type="PANTHER" id="PTHR43221">
    <property type="entry name" value="PROTEASE HTPX"/>
    <property type="match status" value="1"/>
</dbReference>
<feature type="transmembrane region" description="Helical" evidence="11">
    <location>
        <begin position="55"/>
        <end position="75"/>
    </location>
</feature>
<dbReference type="Pfam" id="PF01435">
    <property type="entry name" value="Peptidase_M48"/>
    <property type="match status" value="1"/>
</dbReference>
<keyword evidence="3" id="KW-0645">Protease</keyword>
<evidence type="ECO:0000256" key="11">
    <source>
        <dbReference type="SAM" id="Phobius"/>
    </source>
</evidence>
<evidence type="ECO:0000256" key="1">
    <source>
        <dbReference type="ARBA" id="ARBA00001947"/>
    </source>
</evidence>
<feature type="domain" description="Peptidase M48" evidence="12">
    <location>
        <begin position="107"/>
        <end position="324"/>
    </location>
</feature>
<dbReference type="InterPro" id="IPR001915">
    <property type="entry name" value="Peptidase_M48"/>
</dbReference>
<evidence type="ECO:0000256" key="4">
    <source>
        <dbReference type="ARBA" id="ARBA00022692"/>
    </source>
</evidence>
<evidence type="ECO:0000313" key="13">
    <source>
        <dbReference type="EMBL" id="MCW7753151.1"/>
    </source>
</evidence>
<keyword evidence="5" id="KW-0479">Metal-binding</keyword>
<feature type="transmembrane region" description="Helical" evidence="11">
    <location>
        <begin position="17"/>
        <end position="43"/>
    </location>
</feature>
<reference evidence="13 14" key="1">
    <citation type="submission" date="2022-11" db="EMBL/GenBank/DDBJ databases">
        <title>Desulfobotulus tamanensis H1 sp. nov. - anaerobic, alkaliphilic, sulphate reducing bacterium isolated from terrestrial mud volcano.</title>
        <authorList>
            <person name="Frolova A."/>
            <person name="Merkel A.Y."/>
            <person name="Slobodkin A.I."/>
        </authorList>
    </citation>
    <scope>NUCLEOTIDE SEQUENCE [LARGE SCALE GENOMIC DNA]</scope>
    <source>
        <strain evidence="13 14">H1</strain>
    </source>
</reference>
<proteinExistence type="predicted"/>
<dbReference type="Gene3D" id="3.30.2010.10">
    <property type="entry name" value="Metalloproteases ('zincins'), catalytic domain"/>
    <property type="match status" value="1"/>
</dbReference>
<name>A0ABT3N7L2_9BACT</name>
<evidence type="ECO:0000256" key="2">
    <source>
        <dbReference type="ARBA" id="ARBA00022475"/>
    </source>
</evidence>
<feature type="transmembrane region" description="Helical" evidence="11">
    <location>
        <begin position="188"/>
        <end position="205"/>
    </location>
</feature>
<keyword evidence="14" id="KW-1185">Reference proteome</keyword>
<keyword evidence="2" id="KW-1003">Cell membrane</keyword>
<evidence type="ECO:0000256" key="5">
    <source>
        <dbReference type="ARBA" id="ARBA00022723"/>
    </source>
</evidence>
<evidence type="ECO:0000256" key="9">
    <source>
        <dbReference type="ARBA" id="ARBA00023049"/>
    </source>
</evidence>
<dbReference type="InterPro" id="IPR050083">
    <property type="entry name" value="HtpX_protease"/>
</dbReference>
<accession>A0ABT3N7L2</accession>
<evidence type="ECO:0000313" key="14">
    <source>
        <dbReference type="Proteomes" id="UP001209681"/>
    </source>
</evidence>
<comment type="cofactor">
    <cofactor evidence="1">
        <name>Zn(2+)</name>
        <dbReference type="ChEBI" id="CHEBI:29105"/>
    </cofactor>
</comment>
<keyword evidence="10 11" id="KW-0472">Membrane</keyword>
<protein>
    <submittedName>
        <fullName evidence="13">M48 family metallopeptidase</fullName>
    </submittedName>
</protein>
<evidence type="ECO:0000256" key="8">
    <source>
        <dbReference type="ARBA" id="ARBA00022989"/>
    </source>
</evidence>
<organism evidence="13 14">
    <name type="scientific">Desulfobotulus pelophilus</name>
    <dbReference type="NCBI Taxonomy" id="2823377"/>
    <lineage>
        <taxon>Bacteria</taxon>
        <taxon>Pseudomonadati</taxon>
        <taxon>Thermodesulfobacteriota</taxon>
        <taxon>Desulfobacteria</taxon>
        <taxon>Desulfobacterales</taxon>
        <taxon>Desulfobacteraceae</taxon>
        <taxon>Desulfobotulus</taxon>
    </lineage>
</organism>
<keyword evidence="4 11" id="KW-0812">Transmembrane</keyword>
<sequence>MNFFEHQDRARRNTRRLVLLFLLAVLLIVLAVNLAVGVFLFSFFESGFQGLNASVKAHGTVSLLTLLIIGGASWYRMSRLRSGGDMVATGMGGTWVDPDSDDPLLRRLCNVVEEMSIASGLPTPHIYVLESEKGINAFAAGYMPEDAAVAVSRGALESLSRDELQGVIAHEFTHILNGDMRMNIRMMGLLYGILAISVIGRGLLYSGGRRRSVISSRKEGGGGHILGLALLLVGYIGVILGRLIKAGVSRQREFLADASAVQFTRNPDGIGGALKKIAGLSAGSHLKAADREEVSHMLFASGQSFWISMLATHPPVEERIKAIDPLFRPEEMKVGVAPGTAGAGEGRGRSAFRSSDDPWAFLTGKRETVAASSFSEAVLQDVEAPPPDRLTHAVSAMTAIPDPLLHAARSVKGVSALFPALFLARERDMMAEQLEKVASVMGEARLRQVEGLLPQARKLHPLLSLPLSDLAFSSLRQVDREEKRILVKLMDAMVMLDGKMTVFEYCLVRLLKHRMEGMERTGGTERKRYGRGQCRDALVRIFSVLAWQGHESEILARRAFMAGISRILPMDVPPYGVPLDWTGDMDRALPVLEVLDMTTKGELIQALVITASHDGRLSLEEAELLRTICACLHVPVPPVLPQLTA</sequence>
<keyword evidence="7" id="KW-0862">Zinc</keyword>
<keyword evidence="6" id="KW-0378">Hydrolase</keyword>
<evidence type="ECO:0000259" key="12">
    <source>
        <dbReference type="Pfam" id="PF01435"/>
    </source>
</evidence>
<dbReference type="RefSeq" id="WP_265424008.1">
    <property type="nucleotide sequence ID" value="NZ_JAPFPW010000003.1"/>
</dbReference>
<dbReference type="EMBL" id="JAPFPW010000003">
    <property type="protein sequence ID" value="MCW7753151.1"/>
    <property type="molecule type" value="Genomic_DNA"/>
</dbReference>
<dbReference type="PANTHER" id="PTHR43221:SF2">
    <property type="entry name" value="PROTEASE HTPX HOMOLOG"/>
    <property type="match status" value="1"/>
</dbReference>
<evidence type="ECO:0000256" key="7">
    <source>
        <dbReference type="ARBA" id="ARBA00022833"/>
    </source>
</evidence>
<evidence type="ECO:0000256" key="3">
    <source>
        <dbReference type="ARBA" id="ARBA00022670"/>
    </source>
</evidence>
<dbReference type="Proteomes" id="UP001209681">
    <property type="component" value="Unassembled WGS sequence"/>
</dbReference>